<evidence type="ECO:0000313" key="2">
    <source>
        <dbReference type="EMBL" id="KAK3868865.1"/>
    </source>
</evidence>
<reference evidence="2" key="1">
    <citation type="submission" date="2023-10" db="EMBL/GenBank/DDBJ databases">
        <title>Genome assemblies of two species of porcelain crab, Petrolisthes cinctipes and Petrolisthes manimaculis (Anomura: Porcellanidae).</title>
        <authorList>
            <person name="Angst P."/>
        </authorList>
    </citation>
    <scope>NUCLEOTIDE SEQUENCE</scope>
    <source>
        <strain evidence="2">PB745_01</strain>
        <tissue evidence="2">Gill</tissue>
    </source>
</reference>
<comment type="caution">
    <text evidence="2">The sequence shown here is derived from an EMBL/GenBank/DDBJ whole genome shotgun (WGS) entry which is preliminary data.</text>
</comment>
<name>A0AAE1F8K1_PETCI</name>
<feature type="compositionally biased region" description="Pro residues" evidence="1">
    <location>
        <begin position="19"/>
        <end position="55"/>
    </location>
</feature>
<feature type="region of interest" description="Disordered" evidence="1">
    <location>
        <begin position="19"/>
        <end position="80"/>
    </location>
</feature>
<accession>A0AAE1F8K1</accession>
<keyword evidence="3" id="KW-1185">Reference proteome</keyword>
<evidence type="ECO:0000256" key="1">
    <source>
        <dbReference type="SAM" id="MobiDB-lite"/>
    </source>
</evidence>
<dbReference type="AlphaFoldDB" id="A0AAE1F8K1"/>
<dbReference type="EMBL" id="JAWQEG010002936">
    <property type="protein sequence ID" value="KAK3868865.1"/>
    <property type="molecule type" value="Genomic_DNA"/>
</dbReference>
<evidence type="ECO:0000313" key="3">
    <source>
        <dbReference type="Proteomes" id="UP001286313"/>
    </source>
</evidence>
<organism evidence="2 3">
    <name type="scientific">Petrolisthes cinctipes</name>
    <name type="common">Flat porcelain crab</name>
    <dbReference type="NCBI Taxonomy" id="88211"/>
    <lineage>
        <taxon>Eukaryota</taxon>
        <taxon>Metazoa</taxon>
        <taxon>Ecdysozoa</taxon>
        <taxon>Arthropoda</taxon>
        <taxon>Crustacea</taxon>
        <taxon>Multicrustacea</taxon>
        <taxon>Malacostraca</taxon>
        <taxon>Eumalacostraca</taxon>
        <taxon>Eucarida</taxon>
        <taxon>Decapoda</taxon>
        <taxon>Pleocyemata</taxon>
        <taxon>Anomura</taxon>
        <taxon>Galatheoidea</taxon>
        <taxon>Porcellanidae</taxon>
        <taxon>Petrolisthes</taxon>
    </lineage>
</organism>
<sequence length="144" mass="15740">MLLHLPHLSCILPSHPTIFPPPSSKPPQPSHPLPHPSSKLPPPTPKPPFSRPIPPVSYHHHHHPPSPTSPSVAPYPARQYHQCRGIEPRVMEPLHSETGEGGGGALLYAASGTLRYYGIGFGRTGLDLGNVFLVKHQHQEDSRN</sequence>
<gene>
    <name evidence="2" type="ORF">Pcinc_025773</name>
</gene>
<dbReference type="Proteomes" id="UP001286313">
    <property type="component" value="Unassembled WGS sequence"/>
</dbReference>
<protein>
    <submittedName>
        <fullName evidence="2">Uncharacterized protein</fullName>
    </submittedName>
</protein>
<proteinExistence type="predicted"/>